<gene>
    <name evidence="2" type="ORF">K461DRAFT_97272</name>
</gene>
<reference evidence="2" key="1">
    <citation type="journal article" date="2020" name="Stud. Mycol.">
        <title>101 Dothideomycetes genomes: a test case for predicting lifestyles and emergence of pathogens.</title>
        <authorList>
            <person name="Haridas S."/>
            <person name="Albert R."/>
            <person name="Binder M."/>
            <person name="Bloem J."/>
            <person name="Labutti K."/>
            <person name="Salamov A."/>
            <person name="Andreopoulos B."/>
            <person name="Baker S."/>
            <person name="Barry K."/>
            <person name="Bills G."/>
            <person name="Bluhm B."/>
            <person name="Cannon C."/>
            <person name="Castanera R."/>
            <person name="Culley D."/>
            <person name="Daum C."/>
            <person name="Ezra D."/>
            <person name="Gonzalez J."/>
            <person name="Henrissat B."/>
            <person name="Kuo A."/>
            <person name="Liang C."/>
            <person name="Lipzen A."/>
            <person name="Lutzoni F."/>
            <person name="Magnuson J."/>
            <person name="Mondo S."/>
            <person name="Nolan M."/>
            <person name="Ohm R."/>
            <person name="Pangilinan J."/>
            <person name="Park H.-J."/>
            <person name="Ramirez L."/>
            <person name="Alfaro M."/>
            <person name="Sun H."/>
            <person name="Tritt A."/>
            <person name="Yoshinaga Y."/>
            <person name="Zwiers L.-H."/>
            <person name="Turgeon B."/>
            <person name="Goodwin S."/>
            <person name="Spatafora J."/>
            <person name="Crous P."/>
            <person name="Grigoriev I."/>
        </authorList>
    </citation>
    <scope>NUCLEOTIDE SEQUENCE</scope>
    <source>
        <strain evidence="2">CBS 260.36</strain>
    </source>
</reference>
<evidence type="ECO:0000313" key="2">
    <source>
        <dbReference type="EMBL" id="KAF2156521.1"/>
    </source>
</evidence>
<keyword evidence="1" id="KW-0732">Signal</keyword>
<feature type="signal peptide" evidence="1">
    <location>
        <begin position="1"/>
        <end position="20"/>
    </location>
</feature>
<evidence type="ECO:0000313" key="3">
    <source>
        <dbReference type="Proteomes" id="UP000799439"/>
    </source>
</evidence>
<feature type="chain" id="PRO_5040289592" description="Pectate lyase" evidence="1">
    <location>
        <begin position="21"/>
        <end position="110"/>
    </location>
</feature>
<dbReference type="EMBL" id="ML996082">
    <property type="protein sequence ID" value="KAF2156521.1"/>
    <property type="molecule type" value="Genomic_DNA"/>
</dbReference>
<evidence type="ECO:0000256" key="1">
    <source>
        <dbReference type="SAM" id="SignalP"/>
    </source>
</evidence>
<name>A0A9P4MRF9_9PEZI</name>
<keyword evidence="3" id="KW-1185">Reference proteome</keyword>
<sequence length="110" mass="11917">MLASKNLLVAVCLLSINALAAKIQYAVHVNTVGADGNDKVGTYWSSTTSISDSKAVVVAQHMRSWSNNKFKGTYSNKKVIVENVDVLDDEEGIKDRMIGEMITVVGRNTA</sequence>
<accession>A0A9P4MRF9</accession>
<comment type="caution">
    <text evidence="2">The sequence shown here is derived from an EMBL/GenBank/DDBJ whole genome shotgun (WGS) entry which is preliminary data.</text>
</comment>
<protein>
    <recommendedName>
        <fullName evidence="4">Pectate lyase</fullName>
    </recommendedName>
</protein>
<organism evidence="2 3">
    <name type="scientific">Myriangium duriaei CBS 260.36</name>
    <dbReference type="NCBI Taxonomy" id="1168546"/>
    <lineage>
        <taxon>Eukaryota</taxon>
        <taxon>Fungi</taxon>
        <taxon>Dikarya</taxon>
        <taxon>Ascomycota</taxon>
        <taxon>Pezizomycotina</taxon>
        <taxon>Dothideomycetes</taxon>
        <taxon>Dothideomycetidae</taxon>
        <taxon>Myriangiales</taxon>
        <taxon>Myriangiaceae</taxon>
        <taxon>Myriangium</taxon>
    </lineage>
</organism>
<dbReference type="AlphaFoldDB" id="A0A9P4MRF9"/>
<evidence type="ECO:0008006" key="4">
    <source>
        <dbReference type="Google" id="ProtNLM"/>
    </source>
</evidence>
<proteinExistence type="predicted"/>
<dbReference type="Proteomes" id="UP000799439">
    <property type="component" value="Unassembled WGS sequence"/>
</dbReference>